<reference evidence="1 2" key="1">
    <citation type="submission" date="2018-02" db="EMBL/GenBank/DDBJ databases">
        <title>Draft genome of wild Prunus yedoensis var. nudiflora.</title>
        <authorList>
            <person name="Baek S."/>
            <person name="Kim J.-H."/>
            <person name="Choi K."/>
            <person name="Kim G.-B."/>
            <person name="Cho A."/>
            <person name="Jang H."/>
            <person name="Shin C.-H."/>
            <person name="Yu H.-J."/>
            <person name="Mun J.-H."/>
        </authorList>
    </citation>
    <scope>NUCLEOTIDE SEQUENCE [LARGE SCALE GENOMIC DNA]</scope>
    <source>
        <strain evidence="2">cv. Jeju island</strain>
        <tissue evidence="1">Leaf</tissue>
    </source>
</reference>
<evidence type="ECO:0000313" key="1">
    <source>
        <dbReference type="EMBL" id="PQM37664.1"/>
    </source>
</evidence>
<protein>
    <submittedName>
        <fullName evidence="1">Uncharacterized protein</fullName>
    </submittedName>
</protein>
<keyword evidence="2" id="KW-1185">Reference proteome</keyword>
<accession>A0A314UM88</accession>
<name>A0A314UM88_PRUYE</name>
<comment type="caution">
    <text evidence="1">The sequence shown here is derived from an EMBL/GenBank/DDBJ whole genome shotgun (WGS) entry which is preliminary data.</text>
</comment>
<evidence type="ECO:0000313" key="2">
    <source>
        <dbReference type="Proteomes" id="UP000250321"/>
    </source>
</evidence>
<organism evidence="1 2">
    <name type="scientific">Prunus yedoensis var. nudiflora</name>
    <dbReference type="NCBI Taxonomy" id="2094558"/>
    <lineage>
        <taxon>Eukaryota</taxon>
        <taxon>Viridiplantae</taxon>
        <taxon>Streptophyta</taxon>
        <taxon>Embryophyta</taxon>
        <taxon>Tracheophyta</taxon>
        <taxon>Spermatophyta</taxon>
        <taxon>Magnoliopsida</taxon>
        <taxon>eudicotyledons</taxon>
        <taxon>Gunneridae</taxon>
        <taxon>Pentapetalae</taxon>
        <taxon>rosids</taxon>
        <taxon>fabids</taxon>
        <taxon>Rosales</taxon>
        <taxon>Rosaceae</taxon>
        <taxon>Amygdaloideae</taxon>
        <taxon>Amygdaleae</taxon>
        <taxon>Prunus</taxon>
    </lineage>
</organism>
<dbReference type="Proteomes" id="UP000250321">
    <property type="component" value="Unassembled WGS sequence"/>
</dbReference>
<sequence>MKELIDLEWERKKGAGRDLKEIARTFRGFQKPISFGCKEGWFVVVVMRDDRGEENGGSWRVGL</sequence>
<dbReference type="EMBL" id="PJQY01003420">
    <property type="protein sequence ID" value="PQM37664.1"/>
    <property type="molecule type" value="Genomic_DNA"/>
</dbReference>
<dbReference type="AlphaFoldDB" id="A0A314UM88"/>
<proteinExistence type="predicted"/>
<gene>
    <name evidence="1" type="ORF">Pyn_27302</name>
</gene>